<dbReference type="Pfam" id="PF02152">
    <property type="entry name" value="FolB"/>
    <property type="match status" value="1"/>
</dbReference>
<comment type="similarity">
    <text evidence="1">Belongs to the DHNA family.</text>
</comment>
<dbReference type="PANTHER" id="PTHR42844:SF10">
    <property type="entry name" value="DIHYDRONEOPTERIN TRIPHOSPHATE 2'-EPIMERASE"/>
    <property type="match status" value="1"/>
</dbReference>
<dbReference type="EMBL" id="JAENRR010000015">
    <property type="protein sequence ID" value="MBK3517391.1"/>
    <property type="molecule type" value="Genomic_DNA"/>
</dbReference>
<dbReference type="SMART" id="SM00905">
    <property type="entry name" value="FolB"/>
    <property type="match status" value="1"/>
</dbReference>
<evidence type="ECO:0000256" key="3">
    <source>
        <dbReference type="ARBA" id="ARBA00043806"/>
    </source>
</evidence>
<comment type="catalytic activity">
    <reaction evidence="3">
        <text>7,8-dihydroneopterin 3'-triphosphate = 7,8-dihydromonapterin 3'-triphosphate</text>
        <dbReference type="Rhea" id="RHEA:28346"/>
        <dbReference type="ChEBI" id="CHEBI:58462"/>
        <dbReference type="ChEBI" id="CHEBI:61186"/>
        <dbReference type="EC" id="5.1.99.7"/>
    </reaction>
</comment>
<evidence type="ECO:0000259" key="7">
    <source>
        <dbReference type="SMART" id="SM00905"/>
    </source>
</evidence>
<gene>
    <name evidence="8" type="ORF">JIV24_08600</name>
</gene>
<sequence>MGKLRIKNLLLRSYVGFNPHEIGKRQDLMFNITIDYRSGEEELSDKPEDALDYRTITKEIIDKVENSQFNLLEALARMVLDTIMAHERVQAAEVEIDKLHALRFSESVSISLAATK</sequence>
<evidence type="ECO:0000256" key="6">
    <source>
        <dbReference type="ARBA" id="ARBA00044306"/>
    </source>
</evidence>
<protein>
    <recommendedName>
        <fullName evidence="5">Dihydroneopterin triphosphate 2'-epimerase</fullName>
        <ecNumber evidence="4">5.1.99.7</ecNumber>
    </recommendedName>
    <alternativeName>
        <fullName evidence="6">D-erythro-7,8-dihydroneopterin triphosphate epimerase</fullName>
    </alternativeName>
</protein>
<evidence type="ECO:0000256" key="5">
    <source>
        <dbReference type="ARBA" id="ARBA00044197"/>
    </source>
</evidence>
<organism evidence="8 9">
    <name type="scientific">Carboxylicivirga marina</name>
    <dbReference type="NCBI Taxonomy" id="2800988"/>
    <lineage>
        <taxon>Bacteria</taxon>
        <taxon>Pseudomonadati</taxon>
        <taxon>Bacteroidota</taxon>
        <taxon>Bacteroidia</taxon>
        <taxon>Marinilabiliales</taxon>
        <taxon>Marinilabiliaceae</taxon>
        <taxon>Carboxylicivirga</taxon>
    </lineage>
</organism>
<evidence type="ECO:0000313" key="8">
    <source>
        <dbReference type="EMBL" id="MBK3517391.1"/>
    </source>
</evidence>
<name>A0ABS1HIE8_9BACT</name>
<dbReference type="InterPro" id="IPR006157">
    <property type="entry name" value="FolB_dom"/>
</dbReference>
<reference evidence="8 9" key="1">
    <citation type="submission" date="2021-01" db="EMBL/GenBank/DDBJ databases">
        <title>Carboxyliciviraga sp.nov., isolated from coastal sediments.</title>
        <authorList>
            <person name="Lu D."/>
            <person name="Zhang T."/>
        </authorList>
    </citation>
    <scope>NUCLEOTIDE SEQUENCE [LARGE SCALE GENOMIC DNA]</scope>
    <source>
        <strain evidence="8 9">N1Y132</strain>
    </source>
</reference>
<dbReference type="RefSeq" id="WP_200464620.1">
    <property type="nucleotide sequence ID" value="NZ_JAENRR010000015.1"/>
</dbReference>
<proteinExistence type="inferred from homology"/>
<keyword evidence="9" id="KW-1185">Reference proteome</keyword>
<evidence type="ECO:0000256" key="2">
    <source>
        <dbReference type="ARBA" id="ARBA00023235"/>
    </source>
</evidence>
<evidence type="ECO:0000313" key="9">
    <source>
        <dbReference type="Proteomes" id="UP000605676"/>
    </source>
</evidence>
<dbReference type="SUPFAM" id="SSF55620">
    <property type="entry name" value="Tetrahydrobiopterin biosynthesis enzymes-like"/>
    <property type="match status" value="1"/>
</dbReference>
<dbReference type="InterPro" id="IPR006156">
    <property type="entry name" value="Dihydroneopterin_aldolase"/>
</dbReference>
<evidence type="ECO:0000256" key="4">
    <source>
        <dbReference type="ARBA" id="ARBA00044039"/>
    </source>
</evidence>
<keyword evidence="2" id="KW-0413">Isomerase</keyword>
<dbReference type="NCBIfam" id="TIGR00526">
    <property type="entry name" value="folB_dom"/>
    <property type="match status" value="1"/>
</dbReference>
<dbReference type="EC" id="5.1.99.7" evidence="4"/>
<dbReference type="InterPro" id="IPR043133">
    <property type="entry name" value="GTP-CH-I_C/QueF"/>
</dbReference>
<comment type="caution">
    <text evidence="8">The sequence shown here is derived from an EMBL/GenBank/DDBJ whole genome shotgun (WGS) entry which is preliminary data.</text>
</comment>
<dbReference type="PANTHER" id="PTHR42844">
    <property type="entry name" value="DIHYDRONEOPTERIN ALDOLASE 1-RELATED"/>
    <property type="match status" value="1"/>
</dbReference>
<feature type="domain" description="Dihydroneopterin aldolase/epimerase" evidence="7">
    <location>
        <begin position="4"/>
        <end position="114"/>
    </location>
</feature>
<dbReference type="Gene3D" id="3.30.1130.10">
    <property type="match status" value="1"/>
</dbReference>
<evidence type="ECO:0000256" key="1">
    <source>
        <dbReference type="ARBA" id="ARBA00005708"/>
    </source>
</evidence>
<accession>A0ABS1HIE8</accession>
<dbReference type="Proteomes" id="UP000605676">
    <property type="component" value="Unassembled WGS sequence"/>
</dbReference>